<dbReference type="AlphaFoldDB" id="A0A6G1DXQ8"/>
<accession>A0A6G1DXQ8</accession>
<proteinExistence type="predicted"/>
<name>A0A6G1DXQ8_9ORYZ</name>
<evidence type="ECO:0000313" key="3">
    <source>
        <dbReference type="Proteomes" id="UP000479710"/>
    </source>
</evidence>
<reference evidence="2 3" key="1">
    <citation type="submission" date="2019-11" db="EMBL/GenBank/DDBJ databases">
        <title>Whole genome sequence of Oryza granulata.</title>
        <authorList>
            <person name="Li W."/>
        </authorList>
    </citation>
    <scope>NUCLEOTIDE SEQUENCE [LARGE SCALE GENOMIC DNA]</scope>
    <source>
        <strain evidence="3">cv. Menghai</strain>
        <tissue evidence="2">Leaf</tissue>
    </source>
</reference>
<evidence type="ECO:0000256" key="1">
    <source>
        <dbReference type="SAM" id="MobiDB-lite"/>
    </source>
</evidence>
<feature type="region of interest" description="Disordered" evidence="1">
    <location>
        <begin position="41"/>
        <end position="78"/>
    </location>
</feature>
<comment type="caution">
    <text evidence="2">The sequence shown here is derived from an EMBL/GenBank/DDBJ whole genome shotgun (WGS) entry which is preliminary data.</text>
</comment>
<keyword evidence="3" id="KW-1185">Reference proteome</keyword>
<dbReference type="Proteomes" id="UP000479710">
    <property type="component" value="Unassembled WGS sequence"/>
</dbReference>
<evidence type="ECO:0000313" key="2">
    <source>
        <dbReference type="EMBL" id="KAF0917290.1"/>
    </source>
</evidence>
<gene>
    <name evidence="2" type="ORF">E2562_017466</name>
</gene>
<sequence>MLKGKLATSNNGSATELFALADKAARRAEACEDLAEKHCVEKAPRVNPPPSPSKGDLRWKRQWPSFDEVLTSSQDDHR</sequence>
<protein>
    <submittedName>
        <fullName evidence="2">Uncharacterized protein</fullName>
    </submittedName>
</protein>
<dbReference type="EMBL" id="SPHZ02000005">
    <property type="protein sequence ID" value="KAF0917290.1"/>
    <property type="molecule type" value="Genomic_DNA"/>
</dbReference>
<organism evidence="2 3">
    <name type="scientific">Oryza meyeriana var. granulata</name>
    <dbReference type="NCBI Taxonomy" id="110450"/>
    <lineage>
        <taxon>Eukaryota</taxon>
        <taxon>Viridiplantae</taxon>
        <taxon>Streptophyta</taxon>
        <taxon>Embryophyta</taxon>
        <taxon>Tracheophyta</taxon>
        <taxon>Spermatophyta</taxon>
        <taxon>Magnoliopsida</taxon>
        <taxon>Liliopsida</taxon>
        <taxon>Poales</taxon>
        <taxon>Poaceae</taxon>
        <taxon>BOP clade</taxon>
        <taxon>Oryzoideae</taxon>
        <taxon>Oryzeae</taxon>
        <taxon>Oryzinae</taxon>
        <taxon>Oryza</taxon>
        <taxon>Oryza meyeriana</taxon>
    </lineage>
</organism>